<proteinExistence type="predicted"/>
<protein>
    <submittedName>
        <fullName evidence="1">Uncharacterized protein</fullName>
    </submittedName>
</protein>
<sequence>MKKVTLLGIFLAVFAISCEGPQGPPGFDGLDGEVIVGATYEIDNVDFAVGTNTINYTFPQDLVNGDAVLVYRLEDVFNGFDVWEPLPTATIFFEGGGFLQYRFNYTIADVDIIIESDDLSTISPEFMLDQVFRIIVVPSDLIGTIDTSNIDNVINLVGKNNIQTIDFSTIN</sequence>
<dbReference type="EMBL" id="FWXO01000002">
    <property type="protein sequence ID" value="SMC56627.1"/>
    <property type="molecule type" value="Genomic_DNA"/>
</dbReference>
<gene>
    <name evidence="1" type="ORF">SAMN05660703_1869</name>
</gene>
<dbReference type="STRING" id="504486.SAMN05660703_1869"/>
<keyword evidence="2" id="KW-1185">Reference proteome</keyword>
<dbReference type="RefSeq" id="WP_084061202.1">
    <property type="nucleotide sequence ID" value="NZ_FWXO01000002.1"/>
</dbReference>
<evidence type="ECO:0000313" key="1">
    <source>
        <dbReference type="EMBL" id="SMC56627.1"/>
    </source>
</evidence>
<accession>A0A1W2A7K1</accession>
<name>A0A1W2A7K1_9FLAO</name>
<organism evidence="1 2">
    <name type="scientific">Cellulophaga tyrosinoxydans</name>
    <dbReference type="NCBI Taxonomy" id="504486"/>
    <lineage>
        <taxon>Bacteria</taxon>
        <taxon>Pseudomonadati</taxon>
        <taxon>Bacteroidota</taxon>
        <taxon>Flavobacteriia</taxon>
        <taxon>Flavobacteriales</taxon>
        <taxon>Flavobacteriaceae</taxon>
        <taxon>Cellulophaga</taxon>
    </lineage>
</organism>
<dbReference type="AlphaFoldDB" id="A0A1W2A7K1"/>
<evidence type="ECO:0000313" key="2">
    <source>
        <dbReference type="Proteomes" id="UP000192360"/>
    </source>
</evidence>
<dbReference type="PROSITE" id="PS51257">
    <property type="entry name" value="PROKAR_LIPOPROTEIN"/>
    <property type="match status" value="1"/>
</dbReference>
<dbReference type="Proteomes" id="UP000192360">
    <property type="component" value="Unassembled WGS sequence"/>
</dbReference>
<reference evidence="1 2" key="1">
    <citation type="submission" date="2017-04" db="EMBL/GenBank/DDBJ databases">
        <authorList>
            <person name="Afonso C.L."/>
            <person name="Miller P.J."/>
            <person name="Scott M.A."/>
            <person name="Spackman E."/>
            <person name="Goraichik I."/>
            <person name="Dimitrov K.M."/>
            <person name="Suarez D.L."/>
            <person name="Swayne D.E."/>
        </authorList>
    </citation>
    <scope>NUCLEOTIDE SEQUENCE [LARGE SCALE GENOMIC DNA]</scope>
    <source>
        <strain evidence="1 2">DSM 21164</strain>
    </source>
</reference>
<dbReference type="OrthoDB" id="1524444at2"/>